<dbReference type="OrthoDB" id="6436861at2759"/>
<accession>A0A4Y2LJV1</accession>
<evidence type="ECO:0000313" key="3">
    <source>
        <dbReference type="Proteomes" id="UP000499080"/>
    </source>
</evidence>
<sequence>MPIKQNKRFLLIGMMLHTVRVMSFSAHMMNLWWARVDYALFSGMIRGFDPTSKEASVIIDADVIMAKNNTKVLNKTKHMVRLSNAFPSSSGCSIKYSEVQTHNIL</sequence>
<feature type="signal peptide" evidence="1">
    <location>
        <begin position="1"/>
        <end position="25"/>
    </location>
</feature>
<evidence type="ECO:0000313" key="2">
    <source>
        <dbReference type="EMBL" id="GBN14882.1"/>
    </source>
</evidence>
<dbReference type="Proteomes" id="UP000499080">
    <property type="component" value="Unassembled WGS sequence"/>
</dbReference>
<feature type="chain" id="PRO_5021332841" evidence="1">
    <location>
        <begin position="26"/>
        <end position="105"/>
    </location>
</feature>
<dbReference type="AlphaFoldDB" id="A0A4Y2LJV1"/>
<organism evidence="2 3">
    <name type="scientific">Araneus ventricosus</name>
    <name type="common">Orbweaver spider</name>
    <name type="synonym">Epeira ventricosa</name>
    <dbReference type="NCBI Taxonomy" id="182803"/>
    <lineage>
        <taxon>Eukaryota</taxon>
        <taxon>Metazoa</taxon>
        <taxon>Ecdysozoa</taxon>
        <taxon>Arthropoda</taxon>
        <taxon>Chelicerata</taxon>
        <taxon>Arachnida</taxon>
        <taxon>Araneae</taxon>
        <taxon>Araneomorphae</taxon>
        <taxon>Entelegynae</taxon>
        <taxon>Araneoidea</taxon>
        <taxon>Araneidae</taxon>
        <taxon>Araneus</taxon>
    </lineage>
</organism>
<dbReference type="EMBL" id="BGPR01005960">
    <property type="protein sequence ID" value="GBN14882.1"/>
    <property type="molecule type" value="Genomic_DNA"/>
</dbReference>
<comment type="caution">
    <text evidence="2">The sequence shown here is derived from an EMBL/GenBank/DDBJ whole genome shotgun (WGS) entry which is preliminary data.</text>
</comment>
<evidence type="ECO:0000256" key="1">
    <source>
        <dbReference type="SAM" id="SignalP"/>
    </source>
</evidence>
<proteinExistence type="predicted"/>
<keyword evidence="1" id="KW-0732">Signal</keyword>
<gene>
    <name evidence="2" type="ORF">AVEN_207302_1</name>
</gene>
<keyword evidence="3" id="KW-1185">Reference proteome</keyword>
<protein>
    <submittedName>
        <fullName evidence="2">Uncharacterized protein</fullName>
    </submittedName>
</protein>
<reference evidence="2 3" key="1">
    <citation type="journal article" date="2019" name="Sci. Rep.">
        <title>Orb-weaving spider Araneus ventricosus genome elucidates the spidroin gene catalogue.</title>
        <authorList>
            <person name="Kono N."/>
            <person name="Nakamura H."/>
            <person name="Ohtoshi R."/>
            <person name="Moran D.A.P."/>
            <person name="Shinohara A."/>
            <person name="Yoshida Y."/>
            <person name="Fujiwara M."/>
            <person name="Mori M."/>
            <person name="Tomita M."/>
            <person name="Arakawa K."/>
        </authorList>
    </citation>
    <scope>NUCLEOTIDE SEQUENCE [LARGE SCALE GENOMIC DNA]</scope>
</reference>
<name>A0A4Y2LJV1_ARAVE</name>